<dbReference type="PANTHER" id="PTHR10231">
    <property type="entry name" value="NUCLEOTIDE-SUGAR TRANSMEMBRANE TRANSPORTER"/>
    <property type="match status" value="1"/>
</dbReference>
<feature type="transmembrane region" description="Helical" evidence="5">
    <location>
        <begin position="74"/>
        <end position="94"/>
    </location>
</feature>
<dbReference type="InterPro" id="IPR007271">
    <property type="entry name" value="Nuc_sug_transpt"/>
</dbReference>
<proteinExistence type="predicted"/>
<sequence>MKNGMIECSVCHSKLVSPTTKTVSKAYDRHRSKISSKHRALNILLVVGDCILVGLQPILVFMSKVDGSFKFSPISVNFLTEATKVLFAIVMLLLQARSQKVGEKPLLSVSTFVQAARSNALLAVPAFLYAINNYLKFTMQLYFNPATVKMLSNLKVLVIAD</sequence>
<gene>
    <name evidence="6" type="ORF">Din_039762</name>
</gene>
<evidence type="ECO:0000256" key="2">
    <source>
        <dbReference type="ARBA" id="ARBA00022692"/>
    </source>
</evidence>
<feature type="transmembrane region" description="Helical" evidence="5">
    <location>
        <begin position="40"/>
        <end position="62"/>
    </location>
</feature>
<dbReference type="EMBL" id="GHES01039762">
    <property type="protein sequence ID" value="MPA70321.1"/>
    <property type="molecule type" value="Transcribed_RNA"/>
</dbReference>
<keyword evidence="4 5" id="KW-0472">Membrane</keyword>
<reference evidence="6" key="1">
    <citation type="submission" date="2019-08" db="EMBL/GenBank/DDBJ databases">
        <title>Reference gene set and small RNA set construction with multiple tissues from Davidia involucrata Baill.</title>
        <authorList>
            <person name="Yang H."/>
            <person name="Zhou C."/>
            <person name="Li G."/>
            <person name="Wang J."/>
            <person name="Gao P."/>
            <person name="Wang M."/>
            <person name="Wang R."/>
            <person name="Zhao Y."/>
        </authorList>
    </citation>
    <scope>NUCLEOTIDE SEQUENCE</scope>
    <source>
        <tissue evidence="6">Mixed with DoveR01_LX</tissue>
    </source>
</reference>
<dbReference type="GO" id="GO:0000139">
    <property type="term" value="C:Golgi membrane"/>
    <property type="evidence" value="ECO:0007669"/>
    <property type="project" value="InterPro"/>
</dbReference>
<dbReference type="AlphaFoldDB" id="A0A5B7BR12"/>
<evidence type="ECO:0000256" key="1">
    <source>
        <dbReference type="ARBA" id="ARBA00004141"/>
    </source>
</evidence>
<comment type="subcellular location">
    <subcellularLocation>
        <location evidence="1">Membrane</location>
        <topology evidence="1">Multi-pass membrane protein</topology>
    </subcellularLocation>
</comment>
<protein>
    <submittedName>
        <fullName evidence="6">Putative CMP-sialic acid transporter 2</fullName>
    </submittedName>
</protein>
<evidence type="ECO:0000256" key="4">
    <source>
        <dbReference type="ARBA" id="ARBA00023136"/>
    </source>
</evidence>
<keyword evidence="2 5" id="KW-0812">Transmembrane</keyword>
<evidence type="ECO:0000256" key="3">
    <source>
        <dbReference type="ARBA" id="ARBA00022989"/>
    </source>
</evidence>
<organism evidence="6">
    <name type="scientific">Davidia involucrata</name>
    <name type="common">Dove tree</name>
    <dbReference type="NCBI Taxonomy" id="16924"/>
    <lineage>
        <taxon>Eukaryota</taxon>
        <taxon>Viridiplantae</taxon>
        <taxon>Streptophyta</taxon>
        <taxon>Embryophyta</taxon>
        <taxon>Tracheophyta</taxon>
        <taxon>Spermatophyta</taxon>
        <taxon>Magnoliopsida</taxon>
        <taxon>eudicotyledons</taxon>
        <taxon>Gunneridae</taxon>
        <taxon>Pentapetalae</taxon>
        <taxon>asterids</taxon>
        <taxon>Cornales</taxon>
        <taxon>Nyssaceae</taxon>
        <taxon>Davidia</taxon>
    </lineage>
</organism>
<evidence type="ECO:0000256" key="5">
    <source>
        <dbReference type="SAM" id="Phobius"/>
    </source>
</evidence>
<name>A0A5B7BR12_DAVIN</name>
<keyword evidence="3 5" id="KW-1133">Transmembrane helix</keyword>
<evidence type="ECO:0000313" key="6">
    <source>
        <dbReference type="EMBL" id="MPA70321.1"/>
    </source>
</evidence>
<accession>A0A5B7BR12</accession>
<dbReference type="GO" id="GO:0015165">
    <property type="term" value="F:pyrimidine nucleotide-sugar transmembrane transporter activity"/>
    <property type="evidence" value="ECO:0007669"/>
    <property type="project" value="InterPro"/>
</dbReference>